<organism evidence="1 2">
    <name type="scientific">Pelagibaculum spongiae</name>
    <dbReference type="NCBI Taxonomy" id="2080658"/>
    <lineage>
        <taxon>Bacteria</taxon>
        <taxon>Pseudomonadati</taxon>
        <taxon>Pseudomonadota</taxon>
        <taxon>Gammaproteobacteria</taxon>
        <taxon>Oceanospirillales</taxon>
        <taxon>Pelagibaculum</taxon>
    </lineage>
</organism>
<reference evidence="1 2" key="1">
    <citation type="submission" date="2018-04" db="EMBL/GenBank/DDBJ databases">
        <title>Thalassorhabdus spongiae gen. nov., sp. nov., isolated from a marine sponge in South-West Iceland.</title>
        <authorList>
            <person name="Knobloch S."/>
            <person name="Daussin A."/>
            <person name="Johannsson R."/>
            <person name="Marteinsson V.T."/>
        </authorList>
    </citation>
    <scope>NUCLEOTIDE SEQUENCE [LARGE SCALE GENOMIC DNA]</scope>
    <source>
        <strain evidence="1 2">Hp12</strain>
    </source>
</reference>
<dbReference type="Proteomes" id="UP000244906">
    <property type="component" value="Unassembled WGS sequence"/>
</dbReference>
<sequence length="103" mass="11828">MPSRWQGSLDALKAIQVAFDLTADIQRNIRKKAVDQDISPSDMLRKILDLPVKSRRVRPRLTMSLTPEDQKMMAERYNLDPADTHAIRQQAAAELKAWAEKKK</sequence>
<gene>
    <name evidence="1" type="ORF">DC094_13830</name>
</gene>
<dbReference type="OrthoDB" id="5624951at2"/>
<dbReference type="EMBL" id="QDDL01000005">
    <property type="protein sequence ID" value="PVZ68448.1"/>
    <property type="molecule type" value="Genomic_DNA"/>
</dbReference>
<keyword evidence="2" id="KW-1185">Reference proteome</keyword>
<protein>
    <submittedName>
        <fullName evidence="1">Uncharacterized protein</fullName>
    </submittedName>
</protein>
<dbReference type="AlphaFoldDB" id="A0A2V1GWY1"/>
<proteinExistence type="predicted"/>
<name>A0A2V1GWY1_9GAMM</name>
<evidence type="ECO:0000313" key="2">
    <source>
        <dbReference type="Proteomes" id="UP000244906"/>
    </source>
</evidence>
<accession>A0A2V1GWY1</accession>
<evidence type="ECO:0000313" key="1">
    <source>
        <dbReference type="EMBL" id="PVZ68448.1"/>
    </source>
</evidence>
<comment type="caution">
    <text evidence="1">The sequence shown here is derived from an EMBL/GenBank/DDBJ whole genome shotgun (WGS) entry which is preliminary data.</text>
</comment>